<feature type="non-terminal residue" evidence="1">
    <location>
        <position position="1"/>
    </location>
</feature>
<dbReference type="EMBL" id="KN826010">
    <property type="protein sequence ID" value="KIK80478.1"/>
    <property type="molecule type" value="Genomic_DNA"/>
</dbReference>
<protein>
    <submittedName>
        <fullName evidence="1">Uncharacterized protein</fullName>
    </submittedName>
</protein>
<evidence type="ECO:0000313" key="2">
    <source>
        <dbReference type="Proteomes" id="UP000054538"/>
    </source>
</evidence>
<dbReference type="InParanoid" id="A0A0D0CY34"/>
<proteinExistence type="predicted"/>
<keyword evidence="2" id="KW-1185">Reference proteome</keyword>
<dbReference type="HOGENOM" id="CLU_2729222_0_0_1"/>
<accession>A0A0D0CY34</accession>
<gene>
    <name evidence="1" type="ORF">PAXRUDRAFT_158583</name>
</gene>
<dbReference type="AlphaFoldDB" id="A0A0D0CY34"/>
<organism evidence="1 2">
    <name type="scientific">Paxillus rubicundulus Ve08.2h10</name>
    <dbReference type="NCBI Taxonomy" id="930991"/>
    <lineage>
        <taxon>Eukaryota</taxon>
        <taxon>Fungi</taxon>
        <taxon>Dikarya</taxon>
        <taxon>Basidiomycota</taxon>
        <taxon>Agaricomycotina</taxon>
        <taxon>Agaricomycetes</taxon>
        <taxon>Agaricomycetidae</taxon>
        <taxon>Boletales</taxon>
        <taxon>Paxilineae</taxon>
        <taxon>Paxillaceae</taxon>
        <taxon>Paxillus</taxon>
    </lineage>
</organism>
<reference evidence="1 2" key="1">
    <citation type="submission" date="2014-04" db="EMBL/GenBank/DDBJ databases">
        <authorList>
            <consortium name="DOE Joint Genome Institute"/>
            <person name="Kuo A."/>
            <person name="Kohler A."/>
            <person name="Jargeat P."/>
            <person name="Nagy L.G."/>
            <person name="Floudas D."/>
            <person name="Copeland A."/>
            <person name="Barry K.W."/>
            <person name="Cichocki N."/>
            <person name="Veneault-Fourrey C."/>
            <person name="LaButti K."/>
            <person name="Lindquist E.A."/>
            <person name="Lipzen A."/>
            <person name="Lundell T."/>
            <person name="Morin E."/>
            <person name="Murat C."/>
            <person name="Sun H."/>
            <person name="Tunlid A."/>
            <person name="Henrissat B."/>
            <person name="Grigoriev I.V."/>
            <person name="Hibbett D.S."/>
            <person name="Martin F."/>
            <person name="Nordberg H.P."/>
            <person name="Cantor M.N."/>
            <person name="Hua S.X."/>
        </authorList>
    </citation>
    <scope>NUCLEOTIDE SEQUENCE [LARGE SCALE GENOMIC DNA]</scope>
    <source>
        <strain evidence="1 2">Ve08.2h10</strain>
    </source>
</reference>
<sequence length="72" mass="8356">TVVEADNIAKEYGKQHSTILKLAGLSGSSTWSTSDWNCYQVWYTYKHPKDEDVDATAYCQQRKTHFDEHKDE</sequence>
<dbReference type="Proteomes" id="UP000054538">
    <property type="component" value="Unassembled WGS sequence"/>
</dbReference>
<reference evidence="2" key="2">
    <citation type="submission" date="2015-01" db="EMBL/GenBank/DDBJ databases">
        <title>Evolutionary Origins and Diversification of the Mycorrhizal Mutualists.</title>
        <authorList>
            <consortium name="DOE Joint Genome Institute"/>
            <consortium name="Mycorrhizal Genomics Consortium"/>
            <person name="Kohler A."/>
            <person name="Kuo A."/>
            <person name="Nagy L.G."/>
            <person name="Floudas D."/>
            <person name="Copeland A."/>
            <person name="Barry K.W."/>
            <person name="Cichocki N."/>
            <person name="Veneault-Fourrey C."/>
            <person name="LaButti K."/>
            <person name="Lindquist E.A."/>
            <person name="Lipzen A."/>
            <person name="Lundell T."/>
            <person name="Morin E."/>
            <person name="Murat C."/>
            <person name="Riley R."/>
            <person name="Ohm R."/>
            <person name="Sun H."/>
            <person name="Tunlid A."/>
            <person name="Henrissat B."/>
            <person name="Grigoriev I.V."/>
            <person name="Hibbett D.S."/>
            <person name="Martin F."/>
        </authorList>
    </citation>
    <scope>NUCLEOTIDE SEQUENCE [LARGE SCALE GENOMIC DNA]</scope>
    <source>
        <strain evidence="2">Ve08.2h10</strain>
    </source>
</reference>
<evidence type="ECO:0000313" key="1">
    <source>
        <dbReference type="EMBL" id="KIK80478.1"/>
    </source>
</evidence>
<dbReference type="OrthoDB" id="2691626at2759"/>
<name>A0A0D0CY34_9AGAM</name>